<dbReference type="GeneID" id="92075038"/>
<feature type="domain" description="2EXR" evidence="2">
    <location>
        <begin position="15"/>
        <end position="75"/>
    </location>
</feature>
<comment type="caution">
    <text evidence="3">The sequence shown here is derived from an EMBL/GenBank/DDBJ whole genome shotgun (WGS) entry which is preliminary data.</text>
</comment>
<organism evidence="3 4">
    <name type="scientific">Apiospora aurea</name>
    <dbReference type="NCBI Taxonomy" id="335848"/>
    <lineage>
        <taxon>Eukaryota</taxon>
        <taxon>Fungi</taxon>
        <taxon>Dikarya</taxon>
        <taxon>Ascomycota</taxon>
        <taxon>Pezizomycotina</taxon>
        <taxon>Sordariomycetes</taxon>
        <taxon>Xylariomycetidae</taxon>
        <taxon>Amphisphaeriales</taxon>
        <taxon>Apiosporaceae</taxon>
        <taxon>Apiospora</taxon>
    </lineage>
</organism>
<feature type="region of interest" description="Disordered" evidence="1">
    <location>
        <begin position="88"/>
        <end position="127"/>
    </location>
</feature>
<gene>
    <name evidence="3" type="ORF">PG986_005754</name>
</gene>
<feature type="compositionally biased region" description="Basic and acidic residues" evidence="1">
    <location>
        <begin position="91"/>
        <end position="100"/>
    </location>
</feature>
<dbReference type="Proteomes" id="UP001391051">
    <property type="component" value="Unassembled WGS sequence"/>
</dbReference>
<sequence length="342" mass="39367">MAWTSPITVLGMLKQLPPELRLIIYDHAMPRRILRVYRDWELKHVFIDALSVPDLALACKETWDFFRRKYTKFTYHPVWLRGKSVTTMESNKGDSKKGNDNDGNGHVGSDNEESGNEGNGTQSQSITHWTTELSRGRSWACEVLEALAGITQVTETLLYKYKHYDSLRLAMLPGLFPCLRKTLFAAYIKAVPDHHSWDRRRANFIQRNIIKRPGATQQRIKCTPPALSRFVDVGSYAGDNTKKESDRPFIEMWETKTFSDFSTRGCQERFPYSLPIHRDLVERQIAAAKHYWNTAYTVNADGSRVYPFYSDWERDLYANSPGVLACLPSVPEVVPVYLWMTG</sequence>
<accession>A0ABR1QJA1</accession>
<reference evidence="3 4" key="1">
    <citation type="submission" date="2023-01" db="EMBL/GenBank/DDBJ databases">
        <title>Analysis of 21 Apiospora genomes using comparative genomics revels a genus with tremendous synthesis potential of carbohydrate active enzymes and secondary metabolites.</title>
        <authorList>
            <person name="Sorensen T."/>
        </authorList>
    </citation>
    <scope>NUCLEOTIDE SEQUENCE [LARGE SCALE GENOMIC DNA]</scope>
    <source>
        <strain evidence="3 4">CBS 24483</strain>
    </source>
</reference>
<protein>
    <recommendedName>
        <fullName evidence="2">2EXR domain-containing protein</fullName>
    </recommendedName>
</protein>
<evidence type="ECO:0000313" key="3">
    <source>
        <dbReference type="EMBL" id="KAK7956532.1"/>
    </source>
</evidence>
<dbReference type="Pfam" id="PF20150">
    <property type="entry name" value="2EXR"/>
    <property type="match status" value="1"/>
</dbReference>
<evidence type="ECO:0000256" key="1">
    <source>
        <dbReference type="SAM" id="MobiDB-lite"/>
    </source>
</evidence>
<dbReference type="EMBL" id="JAQQWE010000004">
    <property type="protein sequence ID" value="KAK7956532.1"/>
    <property type="molecule type" value="Genomic_DNA"/>
</dbReference>
<evidence type="ECO:0000313" key="4">
    <source>
        <dbReference type="Proteomes" id="UP001391051"/>
    </source>
</evidence>
<name>A0ABR1QJA1_9PEZI</name>
<keyword evidence="4" id="KW-1185">Reference proteome</keyword>
<dbReference type="RefSeq" id="XP_066701838.1">
    <property type="nucleotide sequence ID" value="XM_066841976.1"/>
</dbReference>
<evidence type="ECO:0000259" key="2">
    <source>
        <dbReference type="Pfam" id="PF20150"/>
    </source>
</evidence>
<dbReference type="InterPro" id="IPR045518">
    <property type="entry name" value="2EXR"/>
</dbReference>
<proteinExistence type="predicted"/>